<evidence type="ECO:0000313" key="3">
    <source>
        <dbReference type="EMBL" id="MBB5035013.1"/>
    </source>
</evidence>
<comment type="caution">
    <text evidence="3">The sequence shown here is derived from an EMBL/GenBank/DDBJ whole genome shotgun (WGS) entry which is preliminary data.</text>
</comment>
<dbReference type="AlphaFoldDB" id="A0A7W8DM50"/>
<dbReference type="Gene3D" id="3.90.1010.10">
    <property type="match status" value="1"/>
</dbReference>
<dbReference type="PANTHER" id="PTHR43597">
    <property type="entry name" value="SULFUR ACCEPTOR PROTEIN CSDE"/>
    <property type="match status" value="1"/>
</dbReference>
<evidence type="ECO:0000259" key="2">
    <source>
        <dbReference type="Pfam" id="PF02657"/>
    </source>
</evidence>
<dbReference type="EMBL" id="JACHIG010000013">
    <property type="protein sequence ID" value="MBB5035013.1"/>
    <property type="molecule type" value="Genomic_DNA"/>
</dbReference>
<evidence type="ECO:0000256" key="1">
    <source>
        <dbReference type="ARBA" id="ARBA00010282"/>
    </source>
</evidence>
<comment type="similarity">
    <text evidence="1">Belongs to the SufE family.</text>
</comment>
<dbReference type="Proteomes" id="UP000590740">
    <property type="component" value="Unassembled WGS sequence"/>
</dbReference>
<dbReference type="InterPro" id="IPR003808">
    <property type="entry name" value="Fe-S_metab-assoc_dom"/>
</dbReference>
<evidence type="ECO:0000313" key="4">
    <source>
        <dbReference type="Proteomes" id="UP000590740"/>
    </source>
</evidence>
<accession>A0A7W8DM50</accession>
<protein>
    <submittedName>
        <fullName evidence="3">Cysteine desulfuration protein SufE</fullName>
    </submittedName>
</protein>
<dbReference type="SUPFAM" id="SSF82649">
    <property type="entry name" value="SufE/NifU"/>
    <property type="match status" value="1"/>
</dbReference>
<reference evidence="3 4" key="1">
    <citation type="submission" date="2020-08" db="EMBL/GenBank/DDBJ databases">
        <title>Genomic Encyclopedia of Type Strains, Phase IV (KMG-IV): sequencing the most valuable type-strain genomes for metagenomic binning, comparative biology and taxonomic classification.</title>
        <authorList>
            <person name="Goeker M."/>
        </authorList>
    </citation>
    <scope>NUCLEOTIDE SEQUENCE [LARGE SCALE GENOMIC DNA]</scope>
    <source>
        <strain evidence="3 4">DSM 12252</strain>
    </source>
</reference>
<dbReference type="PANTHER" id="PTHR43597:SF5">
    <property type="entry name" value="SUFE-LIKE PROTEIN 2, CHLOROPLASTIC"/>
    <property type="match status" value="1"/>
</dbReference>
<keyword evidence="4" id="KW-1185">Reference proteome</keyword>
<sequence length="141" mass="15452">MSLVEKQQSLIDDLNFIPDPHERLNAVVSRGTAMKMNAAFKIEANLVPGCVSRVWLHGECAEGLTRFTCDAESPMVKGLASLLCDLYSGVTPAEAVTVEPRVWEACGFTKMISPTRLNGLANMRLKIRAMSEQFSISPVSH</sequence>
<proteinExistence type="inferred from homology"/>
<dbReference type="RefSeq" id="WP_184343381.1">
    <property type="nucleotide sequence ID" value="NZ_JACHIG010000013.1"/>
</dbReference>
<feature type="domain" description="Fe-S metabolism associated" evidence="2">
    <location>
        <begin position="12"/>
        <end position="129"/>
    </location>
</feature>
<gene>
    <name evidence="3" type="ORF">HNQ65_004621</name>
</gene>
<dbReference type="Pfam" id="PF02657">
    <property type="entry name" value="SufE"/>
    <property type="match status" value="1"/>
</dbReference>
<organism evidence="3 4">
    <name type="scientific">Prosthecobacter vanneervenii</name>
    <dbReference type="NCBI Taxonomy" id="48466"/>
    <lineage>
        <taxon>Bacteria</taxon>
        <taxon>Pseudomonadati</taxon>
        <taxon>Verrucomicrobiota</taxon>
        <taxon>Verrucomicrobiia</taxon>
        <taxon>Verrucomicrobiales</taxon>
        <taxon>Verrucomicrobiaceae</taxon>
        <taxon>Prosthecobacter</taxon>
    </lineage>
</organism>
<name>A0A7W8DM50_9BACT</name>